<reference evidence="1" key="2">
    <citation type="journal article" date="2022" name="Res Sq">
        <title>Comparative Genomics Reveals Insights into the Divergent Evolution of Astigmatic Mites and Household Pest Adaptations.</title>
        <authorList>
            <person name="Xiong Q."/>
            <person name="Wan A.T.-Y."/>
            <person name="Liu X.-Y."/>
            <person name="Fung C.S.-H."/>
            <person name="Xiao X."/>
            <person name="Malainual N."/>
            <person name="Hou J."/>
            <person name="Wang L."/>
            <person name="Wang M."/>
            <person name="Yang K."/>
            <person name="Cui Y."/>
            <person name="Leung E."/>
            <person name="Nong W."/>
            <person name="Shin S.-K."/>
            <person name="Au S."/>
            <person name="Jeong K.Y."/>
            <person name="Chew F.T."/>
            <person name="Hui J."/>
            <person name="Leung T.F."/>
            <person name="Tungtrongchitr A."/>
            <person name="Zhong N."/>
            <person name="Liu Z."/>
            <person name="Tsui S."/>
        </authorList>
    </citation>
    <scope>NUCLEOTIDE SEQUENCE</scope>
    <source>
        <strain evidence="1">Derf</strain>
        <tissue evidence="1">Whole organism</tissue>
    </source>
</reference>
<evidence type="ECO:0000313" key="2">
    <source>
        <dbReference type="Proteomes" id="UP000790347"/>
    </source>
</evidence>
<keyword evidence="2" id="KW-1185">Reference proteome</keyword>
<protein>
    <submittedName>
        <fullName evidence="1">Uncharacterized protein</fullName>
    </submittedName>
</protein>
<dbReference type="EMBL" id="ASGP02000001">
    <property type="protein sequence ID" value="KAH9530152.1"/>
    <property type="molecule type" value="Genomic_DNA"/>
</dbReference>
<dbReference type="AlphaFoldDB" id="A0A922IDN0"/>
<accession>A0A922IDN0</accession>
<comment type="caution">
    <text evidence="1">The sequence shown here is derived from an EMBL/GenBank/DDBJ whole genome shotgun (WGS) entry which is preliminary data.</text>
</comment>
<dbReference type="Proteomes" id="UP000790347">
    <property type="component" value="Unassembled WGS sequence"/>
</dbReference>
<proteinExistence type="predicted"/>
<reference evidence="1" key="1">
    <citation type="submission" date="2013-05" db="EMBL/GenBank/DDBJ databases">
        <authorList>
            <person name="Yim A.K.Y."/>
            <person name="Chan T.F."/>
            <person name="Ji K.M."/>
            <person name="Liu X.Y."/>
            <person name="Zhou J.W."/>
            <person name="Li R.Q."/>
            <person name="Yang K.Y."/>
            <person name="Li J."/>
            <person name="Li M."/>
            <person name="Law P.T.W."/>
            <person name="Wu Y.L."/>
            <person name="Cai Z.L."/>
            <person name="Qin H."/>
            <person name="Bao Y."/>
            <person name="Leung R.K.K."/>
            <person name="Ng P.K.S."/>
            <person name="Zou J."/>
            <person name="Zhong X.J."/>
            <person name="Ran P.X."/>
            <person name="Zhong N.S."/>
            <person name="Liu Z.G."/>
            <person name="Tsui S.K.W."/>
        </authorList>
    </citation>
    <scope>NUCLEOTIDE SEQUENCE</scope>
    <source>
        <strain evidence="1">Derf</strain>
        <tissue evidence="1">Whole organism</tissue>
    </source>
</reference>
<sequence>MHDDWHTNTPSLRSSTKIPFIWPHDITTLDSNHDHHDHHHHEELTPLRLEYTLPPVFDQRQIILNEEDIFEPHTDIQNTNKNTLMAPYQQFTSSHHHHHHHHHKHRPRHLVGTTLQIPIYFELKKFHQI</sequence>
<organism evidence="1 2">
    <name type="scientific">Dermatophagoides farinae</name>
    <name type="common">American house dust mite</name>
    <dbReference type="NCBI Taxonomy" id="6954"/>
    <lineage>
        <taxon>Eukaryota</taxon>
        <taxon>Metazoa</taxon>
        <taxon>Ecdysozoa</taxon>
        <taxon>Arthropoda</taxon>
        <taxon>Chelicerata</taxon>
        <taxon>Arachnida</taxon>
        <taxon>Acari</taxon>
        <taxon>Acariformes</taxon>
        <taxon>Sarcoptiformes</taxon>
        <taxon>Astigmata</taxon>
        <taxon>Psoroptidia</taxon>
        <taxon>Analgoidea</taxon>
        <taxon>Pyroglyphidae</taxon>
        <taxon>Dermatophagoidinae</taxon>
        <taxon>Dermatophagoides</taxon>
    </lineage>
</organism>
<gene>
    <name evidence="1" type="ORF">DERF_003976</name>
</gene>
<name>A0A922IDN0_DERFA</name>
<evidence type="ECO:0000313" key="1">
    <source>
        <dbReference type="EMBL" id="KAH9530152.1"/>
    </source>
</evidence>